<protein>
    <submittedName>
        <fullName evidence="1">Uncharacterized protein</fullName>
    </submittedName>
</protein>
<dbReference type="Proteomes" id="UP001642484">
    <property type="component" value="Unassembled WGS sequence"/>
</dbReference>
<gene>
    <name evidence="1" type="ORF">CCMP2556_LOCUS14383</name>
</gene>
<reference evidence="1 2" key="1">
    <citation type="submission" date="2024-02" db="EMBL/GenBank/DDBJ databases">
        <authorList>
            <person name="Chen Y."/>
            <person name="Shah S."/>
            <person name="Dougan E. K."/>
            <person name="Thang M."/>
            <person name="Chan C."/>
        </authorList>
    </citation>
    <scope>NUCLEOTIDE SEQUENCE [LARGE SCALE GENOMIC DNA]</scope>
</reference>
<comment type="caution">
    <text evidence="1">The sequence shown here is derived from an EMBL/GenBank/DDBJ whole genome shotgun (WGS) entry which is preliminary data.</text>
</comment>
<keyword evidence="2" id="KW-1185">Reference proteome</keyword>
<accession>A0ABP0K368</accession>
<sequence>MVASSGEDAGMTMEQMIAMKEGLEAQIKAMSKPAKVNAGKFSSRTMARSGIEEEEPPPRRLNVGQMYRVIAKFVAVRSSPSIEAPFLRRLNNGAKVEMFEWDSSRSLVLRTVHLMWRRSPNRGYQKLSAGGRQRLLTGTTRNDVG</sequence>
<name>A0ABP0K368_9DINO</name>
<evidence type="ECO:0000313" key="2">
    <source>
        <dbReference type="Proteomes" id="UP001642484"/>
    </source>
</evidence>
<evidence type="ECO:0000313" key="1">
    <source>
        <dbReference type="EMBL" id="CAK9021225.1"/>
    </source>
</evidence>
<proteinExistence type="predicted"/>
<organism evidence="1 2">
    <name type="scientific">Durusdinium trenchii</name>
    <dbReference type="NCBI Taxonomy" id="1381693"/>
    <lineage>
        <taxon>Eukaryota</taxon>
        <taxon>Sar</taxon>
        <taxon>Alveolata</taxon>
        <taxon>Dinophyceae</taxon>
        <taxon>Suessiales</taxon>
        <taxon>Symbiodiniaceae</taxon>
        <taxon>Durusdinium</taxon>
    </lineage>
</organism>
<dbReference type="EMBL" id="CAXAMN010007335">
    <property type="protein sequence ID" value="CAK9021225.1"/>
    <property type="molecule type" value="Genomic_DNA"/>
</dbReference>